<reference evidence="2 3" key="1">
    <citation type="journal article" date="2021" name="bioRxiv">
        <title>The Gossypium anomalum genome as a resource for cotton improvement and evolutionary analysis of hybrid incompatibility.</title>
        <authorList>
            <person name="Grover C.E."/>
            <person name="Yuan D."/>
            <person name="Arick M.A."/>
            <person name="Miller E.R."/>
            <person name="Hu G."/>
            <person name="Peterson D.G."/>
            <person name="Wendel J.F."/>
            <person name="Udall J.A."/>
        </authorList>
    </citation>
    <scope>NUCLEOTIDE SEQUENCE [LARGE SCALE GENOMIC DNA]</scope>
    <source>
        <strain evidence="2">JFW-Udall</strain>
        <tissue evidence="2">Leaf</tissue>
    </source>
</reference>
<dbReference type="InterPro" id="IPR036249">
    <property type="entry name" value="Thioredoxin-like_sf"/>
</dbReference>
<dbReference type="SUPFAM" id="SSF52833">
    <property type="entry name" value="Thioredoxin-like"/>
    <property type="match status" value="1"/>
</dbReference>
<accession>A0A8J6CNP1</accession>
<dbReference type="EMBL" id="JAHUZN010000011">
    <property type="protein sequence ID" value="KAG8477561.1"/>
    <property type="molecule type" value="Genomic_DNA"/>
</dbReference>
<evidence type="ECO:0000313" key="2">
    <source>
        <dbReference type="EMBL" id="KAG8477561.1"/>
    </source>
</evidence>
<dbReference type="Gene3D" id="3.40.30.10">
    <property type="entry name" value="Glutaredoxin"/>
    <property type="match status" value="1"/>
</dbReference>
<dbReference type="Proteomes" id="UP000701853">
    <property type="component" value="Chromosome 11"/>
</dbReference>
<dbReference type="AlphaFoldDB" id="A0A8J6CNP1"/>
<protein>
    <submittedName>
        <fullName evidence="2">Uncharacterized protein</fullName>
    </submittedName>
</protein>
<sequence length="437" mass="47482">METSGIVCKTVSRLPAARVDFSGRFSRELNHGVGDSRVSVRPRIKSCRRLSCQFSDLGHVQYYVSPRGGGGGDATKKDKGKSCEIKQVKKKLKLLKRLSKDLSMLPQIADGEDTRIGLAAEVKATMIHEASGVLLAQLQNLKSEQKELKRKLKEERAKLKATFGKSESSSSSESSDSECGEVVDMKALRNNALKPSLEAETPIGNALKRPEEIVIEAPTVAEEATLANSLMELENSDSSPQIRIRVPLTGLDGECCSSNGFKDGQSNTLVEGTSTKQIEVCMGGKCKKMGAAALLEEFERKVGAEGTVVACKCMGKCKTSPNVRVLNSQTETTTRINEDSVRLGINPTCTGVGLQDVDLIVANLLGKNIDDEFFRVMSNVARVSCMDYNGDNARTPLLKPLQFVNSAPWQVKEVGLIWYDRVAPTPSDLLILLSNVI</sequence>
<feature type="region of interest" description="Disordered" evidence="1">
    <location>
        <begin position="160"/>
        <end position="180"/>
    </location>
</feature>
<dbReference type="CDD" id="cd02980">
    <property type="entry name" value="TRX_Fd_family"/>
    <property type="match status" value="1"/>
</dbReference>
<organism evidence="2 3">
    <name type="scientific">Gossypium anomalum</name>
    <dbReference type="NCBI Taxonomy" id="47600"/>
    <lineage>
        <taxon>Eukaryota</taxon>
        <taxon>Viridiplantae</taxon>
        <taxon>Streptophyta</taxon>
        <taxon>Embryophyta</taxon>
        <taxon>Tracheophyta</taxon>
        <taxon>Spermatophyta</taxon>
        <taxon>Magnoliopsida</taxon>
        <taxon>eudicotyledons</taxon>
        <taxon>Gunneridae</taxon>
        <taxon>Pentapetalae</taxon>
        <taxon>rosids</taxon>
        <taxon>malvids</taxon>
        <taxon>Malvales</taxon>
        <taxon>Malvaceae</taxon>
        <taxon>Malvoideae</taxon>
        <taxon>Gossypium</taxon>
    </lineage>
</organism>
<comment type="caution">
    <text evidence="2">The sequence shown here is derived from an EMBL/GenBank/DDBJ whole genome shotgun (WGS) entry which is preliminary data.</text>
</comment>
<evidence type="ECO:0000313" key="3">
    <source>
        <dbReference type="Proteomes" id="UP000701853"/>
    </source>
</evidence>
<keyword evidence="3" id="KW-1185">Reference proteome</keyword>
<gene>
    <name evidence="2" type="ORF">CXB51_030137</name>
</gene>
<evidence type="ECO:0000256" key="1">
    <source>
        <dbReference type="SAM" id="MobiDB-lite"/>
    </source>
</evidence>
<name>A0A8J6CNP1_9ROSI</name>
<proteinExistence type="predicted"/>
<dbReference type="OrthoDB" id="913780at2759"/>